<proteinExistence type="predicted"/>
<reference evidence="1" key="1">
    <citation type="journal article" date="2015" name="Genome Biol. Evol.">
        <title>Organellar Genomes of White Spruce (Picea glauca): Assembly and Annotation.</title>
        <authorList>
            <person name="Jackman S.D."/>
            <person name="Warren R.L."/>
            <person name="Gibb E.A."/>
            <person name="Vandervalk B.P."/>
            <person name="Mohamadi H."/>
            <person name="Chu J."/>
            <person name="Raymond A."/>
            <person name="Pleasance S."/>
            <person name="Coope R."/>
            <person name="Wildung M.R."/>
            <person name="Ritland C.E."/>
            <person name="Bousquet J."/>
            <person name="Jones S.J."/>
            <person name="Bohlmann J."/>
            <person name="Birol I."/>
        </authorList>
    </citation>
    <scope>NUCLEOTIDE SEQUENCE [LARGE SCALE GENOMIC DNA]</scope>
    <source>
        <tissue evidence="1">Flushing bud</tissue>
    </source>
</reference>
<name>A0A101LZG9_PICGL</name>
<dbReference type="EMBL" id="LKAM01000006">
    <property type="protein sequence ID" value="KUM48190.1"/>
    <property type="molecule type" value="Genomic_DNA"/>
</dbReference>
<keyword evidence="1" id="KW-0496">Mitochondrion</keyword>
<comment type="caution">
    <text evidence="1">The sequence shown here is derived from an EMBL/GenBank/DDBJ whole genome shotgun (WGS) entry which is preliminary data.</text>
</comment>
<accession>A0A101LZG9</accession>
<gene>
    <name evidence="1" type="ORF">ABT39_MTgene5187</name>
</gene>
<organism evidence="1">
    <name type="scientific">Picea glauca</name>
    <name type="common">White spruce</name>
    <name type="synonym">Pinus glauca</name>
    <dbReference type="NCBI Taxonomy" id="3330"/>
    <lineage>
        <taxon>Eukaryota</taxon>
        <taxon>Viridiplantae</taxon>
        <taxon>Streptophyta</taxon>
        <taxon>Embryophyta</taxon>
        <taxon>Tracheophyta</taxon>
        <taxon>Spermatophyta</taxon>
        <taxon>Pinopsida</taxon>
        <taxon>Pinidae</taxon>
        <taxon>Conifers I</taxon>
        <taxon>Pinales</taxon>
        <taxon>Pinaceae</taxon>
        <taxon>Picea</taxon>
    </lineage>
</organism>
<dbReference type="AlphaFoldDB" id="A0A101LZG9"/>
<sequence>MGTGKRTGSIIGPATFAYAYETRRRKDRTVTHLWVSILNRKGRETIRNHF</sequence>
<protein>
    <submittedName>
        <fullName evidence="1">Uncharacterized protein</fullName>
    </submittedName>
</protein>
<evidence type="ECO:0000313" key="1">
    <source>
        <dbReference type="EMBL" id="KUM48190.1"/>
    </source>
</evidence>
<geneLocation type="mitochondrion" evidence="1"/>